<dbReference type="AlphaFoldDB" id="A0A7C2ZM62"/>
<dbReference type="Gene3D" id="3.30.70.3190">
    <property type="match status" value="1"/>
</dbReference>
<dbReference type="InterPro" id="IPR005912">
    <property type="entry name" value="Pus10"/>
</dbReference>
<evidence type="ECO:0000256" key="1">
    <source>
        <dbReference type="ARBA" id="ARBA00009652"/>
    </source>
</evidence>
<gene>
    <name evidence="5" type="primary">pus10</name>
    <name evidence="8" type="ORF">ENO77_03345</name>
</gene>
<dbReference type="Pfam" id="PF22023">
    <property type="entry name" value="Pus10_THUMP_arc"/>
    <property type="match status" value="1"/>
</dbReference>
<sequence>MKRERIVESDKILDKAIEILKSYPLCDRCMGRLFGYLGKGMSNLERGRALKTVVVLEVHRRLQLKELDAETAKTILLNAQRAEDAKSIGLDVDLVEHRPCHICGDMVEKWIEDYANRIASKISGMGIRTFIVGITSAQEYVSREEAIAREFDLRYRESIKRELKREIGKKVSMLSGATPDFEEPEVTFVIDLSKGDISLSYPSTILYGFYWKYGRMISQNIWITKRGERKYPLAIEDVVRYVCERLNINGYQLHIAGREDVDVRVLGSGRPIAIEFKTLGRSIDLDHVESILNSYTPLLQFRMVMRVNRGFVARIKEGARFSRKIYRAIVYVSSPIPRERLETLEQEFKDRVIEQRTPLRVLKRKKDSIRKRKVYRVKVVQLSPQLFEALINCDGGLYVKELISGDNGRTRPSFSDVLGCEARCLMLDVLYVHEYI</sequence>
<dbReference type="InterPro" id="IPR020103">
    <property type="entry name" value="PsdUridine_synth_cat_dom_sf"/>
</dbReference>
<dbReference type="PANTHER" id="PTHR21568:SF0">
    <property type="entry name" value="TRNA PSEUDOURIDINE SYNTHASE PUS10"/>
    <property type="match status" value="1"/>
</dbReference>
<reference evidence="8" key="1">
    <citation type="journal article" date="2020" name="mSystems">
        <title>Genome- and Community-Level Interaction Insights into Carbon Utilization and Element Cycling Functions of Hydrothermarchaeota in Hydrothermal Sediment.</title>
        <authorList>
            <person name="Zhou Z."/>
            <person name="Liu Y."/>
            <person name="Xu W."/>
            <person name="Pan J."/>
            <person name="Luo Z.H."/>
            <person name="Li M."/>
        </authorList>
    </citation>
    <scope>NUCLEOTIDE SEQUENCE [LARGE SCALE GENOMIC DNA]</scope>
    <source>
        <strain evidence="8">SpSt-16</strain>
    </source>
</reference>
<evidence type="ECO:0000259" key="7">
    <source>
        <dbReference type="Pfam" id="PF22023"/>
    </source>
</evidence>
<protein>
    <recommendedName>
        <fullName evidence="5">tRNA pseudouridine synthase Pus10</fullName>
        <ecNumber evidence="5">5.4.99.25</ecNumber>
    </recommendedName>
    <alternativeName>
        <fullName evidence="5">tRNA pseudouridine 54/55 synthase</fullName>
        <shortName evidence="5">Psi54/55 synthase</shortName>
    </alternativeName>
</protein>
<dbReference type="HAMAP" id="MF_01893">
    <property type="entry name" value="Pus10_arch"/>
    <property type="match status" value="1"/>
</dbReference>
<keyword evidence="4 5" id="KW-0413">Isomerase</keyword>
<feature type="binding site" evidence="5">
    <location>
        <position position="398"/>
    </location>
    <ligand>
        <name>substrate</name>
    </ligand>
</feature>
<keyword evidence="3 5" id="KW-0694">RNA-binding</keyword>
<keyword evidence="2 5" id="KW-0819">tRNA processing</keyword>
<feature type="active site" description="Nucleophile" evidence="5">
    <location>
        <position position="260"/>
    </location>
</feature>
<evidence type="ECO:0000259" key="6">
    <source>
        <dbReference type="Pfam" id="PF21238"/>
    </source>
</evidence>
<dbReference type="PANTHER" id="PTHR21568">
    <property type="entry name" value="TRNA PSEUDOURIDINE SYNTHASE PUS10"/>
    <property type="match status" value="1"/>
</dbReference>
<dbReference type="EC" id="5.4.99.25" evidence="5"/>
<dbReference type="SUPFAM" id="SSF55120">
    <property type="entry name" value="Pseudouridine synthase"/>
    <property type="match status" value="1"/>
</dbReference>
<comment type="similarity">
    <text evidence="1 5">Belongs to the pseudouridine synthase Pus10 family.</text>
</comment>
<feature type="domain" description="Pus10 THUMP" evidence="7">
    <location>
        <begin position="114"/>
        <end position="191"/>
    </location>
</feature>
<dbReference type="Gene3D" id="3.30.70.2510">
    <property type="match status" value="1"/>
</dbReference>
<name>A0A7C2ZM62_9CREN</name>
<comment type="caution">
    <text evidence="8">The sequence shown here is derived from an EMBL/GenBank/DDBJ whole genome shotgun (WGS) entry which is preliminary data.</text>
</comment>
<evidence type="ECO:0000256" key="5">
    <source>
        <dbReference type="HAMAP-Rule" id="MF_01893"/>
    </source>
</evidence>
<dbReference type="NCBIfam" id="TIGR01213">
    <property type="entry name" value="pseudo_Pus10arc"/>
    <property type="match status" value="1"/>
</dbReference>
<comment type="catalytic activity">
    <reaction evidence="5">
        <text>uridine(54) in tRNA = pseudouridine(54) in tRNA</text>
        <dbReference type="Rhea" id="RHEA:57876"/>
        <dbReference type="Rhea" id="RHEA-COMP:10193"/>
        <dbReference type="Rhea" id="RHEA-COMP:14141"/>
        <dbReference type="ChEBI" id="CHEBI:65314"/>
        <dbReference type="ChEBI" id="CHEBI:65315"/>
    </reaction>
</comment>
<organism evidence="8">
    <name type="scientific">Ignisphaera aggregans</name>
    <dbReference type="NCBI Taxonomy" id="334771"/>
    <lineage>
        <taxon>Archaea</taxon>
        <taxon>Thermoproteota</taxon>
        <taxon>Thermoprotei</taxon>
        <taxon>Desulfurococcales</taxon>
        <taxon>Desulfurococcaceae</taxon>
        <taxon>Ignisphaera</taxon>
    </lineage>
</organism>
<evidence type="ECO:0000256" key="2">
    <source>
        <dbReference type="ARBA" id="ARBA00022694"/>
    </source>
</evidence>
<evidence type="ECO:0000256" key="3">
    <source>
        <dbReference type="ARBA" id="ARBA00022884"/>
    </source>
</evidence>
<proteinExistence type="inferred from homology"/>
<evidence type="ECO:0000313" key="8">
    <source>
        <dbReference type="EMBL" id="HEW53182.1"/>
    </source>
</evidence>
<dbReference type="GO" id="GO:0000049">
    <property type="term" value="F:tRNA binding"/>
    <property type="evidence" value="ECO:0007669"/>
    <property type="project" value="InterPro"/>
</dbReference>
<evidence type="ECO:0000256" key="4">
    <source>
        <dbReference type="ARBA" id="ARBA00023235"/>
    </source>
</evidence>
<dbReference type="GO" id="GO:0160148">
    <property type="term" value="F:tRNA pseudouridine(55) synthase activity"/>
    <property type="evidence" value="ECO:0007669"/>
    <property type="project" value="UniProtKB-EC"/>
</dbReference>
<dbReference type="InterPro" id="IPR055174">
    <property type="entry name" value="Pus10_THUMP_arc"/>
</dbReference>
<dbReference type="EMBL" id="DSGT01000009">
    <property type="protein sequence ID" value="HEW53182.1"/>
    <property type="molecule type" value="Genomic_DNA"/>
</dbReference>
<comment type="catalytic activity">
    <reaction evidence="5">
        <text>uridine(55) in tRNA = pseudouridine(55) in tRNA</text>
        <dbReference type="Rhea" id="RHEA:42532"/>
        <dbReference type="Rhea" id="RHEA-COMP:10101"/>
        <dbReference type="Rhea" id="RHEA-COMP:10102"/>
        <dbReference type="ChEBI" id="CHEBI:65314"/>
        <dbReference type="ChEBI" id="CHEBI:65315"/>
        <dbReference type="EC" id="5.4.99.25"/>
    </reaction>
</comment>
<feature type="binding site" evidence="5">
    <location>
        <position position="326"/>
    </location>
    <ligand>
        <name>substrate</name>
    </ligand>
</feature>
<dbReference type="GO" id="GO:0031119">
    <property type="term" value="P:tRNA pseudouridine synthesis"/>
    <property type="evidence" value="ECO:0007669"/>
    <property type="project" value="UniProtKB-UniRule"/>
</dbReference>
<feature type="domain" description="Pus10-like C-terminal" evidence="6">
    <location>
        <begin position="206"/>
        <end position="432"/>
    </location>
</feature>
<dbReference type="InterPro" id="IPR039894">
    <property type="entry name" value="Pus10-like"/>
</dbReference>
<accession>A0A7C2ZM62</accession>
<dbReference type="InterPro" id="IPR048741">
    <property type="entry name" value="Pus10-like_C"/>
</dbReference>
<comment type="function">
    <text evidence="5">Responsible for synthesis of pseudouridine from uracil-54 and uracil-55 in the psi GC loop of transfer RNAs.</text>
</comment>
<dbReference type="Pfam" id="PF21238">
    <property type="entry name" value="Pus10_C"/>
    <property type="match status" value="1"/>
</dbReference>